<feature type="compositionally biased region" description="Low complexity" evidence="1">
    <location>
        <begin position="88"/>
        <end position="103"/>
    </location>
</feature>
<feature type="compositionally biased region" description="Basic and acidic residues" evidence="1">
    <location>
        <begin position="77"/>
        <end position="87"/>
    </location>
</feature>
<keyword evidence="2" id="KW-0472">Membrane</keyword>
<proteinExistence type="predicted"/>
<gene>
    <name evidence="3" type="ORF">BFL36_07210</name>
</gene>
<comment type="caution">
    <text evidence="3">The sequence shown here is derived from an EMBL/GenBank/DDBJ whole genome shotgun (WGS) entry which is preliminary data.</text>
</comment>
<sequence>MASFPRPLWNAAAAILFTAAVLAVGVWSGGCSWFAEAPLRCWAGPSLGWPVAITVAVVCASLAVLCVRRAIRPRPATTDRQDADRVAAPDPAATPDPAAGHEA</sequence>
<reference evidence="3 4" key="1">
    <citation type="submission" date="2016-08" db="EMBL/GenBank/DDBJ databases">
        <title>Genome sequence of Clavibacter michiganensis spp strain CFBP8017.</title>
        <authorList>
            <person name="Thapa S.P."/>
            <person name="Coaker G."/>
            <person name="Jacques M.-A."/>
        </authorList>
    </citation>
    <scope>NUCLEOTIDE SEQUENCE [LARGE SCALE GENOMIC DNA]</scope>
    <source>
        <strain evidence="3">CFBP8017</strain>
    </source>
</reference>
<dbReference type="PROSITE" id="PS51257">
    <property type="entry name" value="PROKAR_LIPOPROTEIN"/>
    <property type="match status" value="1"/>
</dbReference>
<dbReference type="AlphaFoldDB" id="A0A251YIC2"/>
<organism evidence="3 4">
    <name type="scientific">Clavibacter michiganensis</name>
    <dbReference type="NCBI Taxonomy" id="28447"/>
    <lineage>
        <taxon>Bacteria</taxon>
        <taxon>Bacillati</taxon>
        <taxon>Actinomycetota</taxon>
        <taxon>Actinomycetes</taxon>
        <taxon>Micrococcales</taxon>
        <taxon>Microbacteriaceae</taxon>
        <taxon>Clavibacter</taxon>
    </lineage>
</organism>
<feature type="region of interest" description="Disordered" evidence="1">
    <location>
        <begin position="76"/>
        <end position="103"/>
    </location>
</feature>
<evidence type="ECO:0000256" key="1">
    <source>
        <dbReference type="SAM" id="MobiDB-lite"/>
    </source>
</evidence>
<evidence type="ECO:0000256" key="2">
    <source>
        <dbReference type="SAM" id="Phobius"/>
    </source>
</evidence>
<name>A0A251YIC2_9MICO</name>
<keyword evidence="2" id="KW-0812">Transmembrane</keyword>
<dbReference type="EMBL" id="MDJY01000036">
    <property type="protein sequence ID" value="OUE23828.1"/>
    <property type="molecule type" value="Genomic_DNA"/>
</dbReference>
<evidence type="ECO:0000313" key="3">
    <source>
        <dbReference type="EMBL" id="OUE23828.1"/>
    </source>
</evidence>
<dbReference type="RefSeq" id="WP_086517287.1">
    <property type="nucleotide sequence ID" value="NZ_MDJY01000036.1"/>
</dbReference>
<protein>
    <submittedName>
        <fullName evidence="3">Uncharacterized protein</fullName>
    </submittedName>
</protein>
<feature type="transmembrane region" description="Helical" evidence="2">
    <location>
        <begin position="12"/>
        <end position="35"/>
    </location>
</feature>
<feature type="transmembrane region" description="Helical" evidence="2">
    <location>
        <begin position="47"/>
        <end position="67"/>
    </location>
</feature>
<accession>A0A251YIC2</accession>
<evidence type="ECO:0000313" key="4">
    <source>
        <dbReference type="Proteomes" id="UP000195011"/>
    </source>
</evidence>
<dbReference type="Proteomes" id="UP000195011">
    <property type="component" value="Unassembled WGS sequence"/>
</dbReference>
<keyword evidence="2" id="KW-1133">Transmembrane helix</keyword>